<evidence type="ECO:0000256" key="2">
    <source>
        <dbReference type="ARBA" id="ARBA00023125"/>
    </source>
</evidence>
<dbReference type="InterPro" id="IPR023187">
    <property type="entry name" value="Tscrpt_reg_MarR-type_CS"/>
</dbReference>
<dbReference type="SMART" id="SM00347">
    <property type="entry name" value="HTH_MARR"/>
    <property type="match status" value="1"/>
</dbReference>
<accession>A0A7J5B4S9</accession>
<keyword evidence="6" id="KW-1185">Reference proteome</keyword>
<dbReference type="Gene3D" id="1.10.10.10">
    <property type="entry name" value="Winged helix-like DNA-binding domain superfamily/Winged helix DNA-binding domain"/>
    <property type="match status" value="1"/>
</dbReference>
<reference evidence="5 6" key="1">
    <citation type="submission" date="2019-09" db="EMBL/GenBank/DDBJ databases">
        <title>Phylogeny of genus Pseudoclavibacter and closely related genus.</title>
        <authorList>
            <person name="Li Y."/>
        </authorList>
    </citation>
    <scope>NUCLEOTIDE SEQUENCE [LARGE SCALE GENOMIC DNA]</scope>
    <source>
        <strain evidence="5 6">THG-MD12</strain>
    </source>
</reference>
<dbReference type="Proteomes" id="UP000490386">
    <property type="component" value="Unassembled WGS sequence"/>
</dbReference>
<dbReference type="InterPro" id="IPR000835">
    <property type="entry name" value="HTH_MarR-typ"/>
</dbReference>
<dbReference type="EMBL" id="WBJX01000001">
    <property type="protein sequence ID" value="KAB1639064.1"/>
    <property type="molecule type" value="Genomic_DNA"/>
</dbReference>
<dbReference type="InterPro" id="IPR036390">
    <property type="entry name" value="WH_DNA-bd_sf"/>
</dbReference>
<evidence type="ECO:0000259" key="4">
    <source>
        <dbReference type="PROSITE" id="PS50995"/>
    </source>
</evidence>
<dbReference type="PROSITE" id="PS01117">
    <property type="entry name" value="HTH_MARR_1"/>
    <property type="match status" value="1"/>
</dbReference>
<keyword evidence="2" id="KW-0238">DNA-binding</keyword>
<dbReference type="InterPro" id="IPR036388">
    <property type="entry name" value="WH-like_DNA-bd_sf"/>
</dbReference>
<gene>
    <name evidence="5" type="ORF">F8O03_01565</name>
</gene>
<dbReference type="Pfam" id="PF12802">
    <property type="entry name" value="MarR_2"/>
    <property type="match status" value="1"/>
</dbReference>
<dbReference type="OrthoDB" id="3237509at2"/>
<dbReference type="PANTHER" id="PTHR33164:SF104">
    <property type="entry name" value="TRANSCRIPTIONAL REGULATORY PROTEIN"/>
    <property type="match status" value="1"/>
</dbReference>
<proteinExistence type="predicted"/>
<keyword evidence="3" id="KW-0804">Transcription</keyword>
<sequence length="173" mass="18916">MTAPADRVTQILAEWARERPDLDASPMGVIGRIHRIGLHLTDELTRVYREFGLGEGDFDVLATLRRAGAPFERTPSELAASTMVTTGAMTKRVDRLEGAGLVSRRVSEADGRGRVVQLTAPGLEVIDRAYSRHLENEERLLSGVSEDDRAALARILGHWLADVEGTGRDASLD</sequence>
<dbReference type="InterPro" id="IPR039422">
    <property type="entry name" value="MarR/SlyA-like"/>
</dbReference>
<dbReference type="PANTHER" id="PTHR33164">
    <property type="entry name" value="TRANSCRIPTIONAL REGULATOR, MARR FAMILY"/>
    <property type="match status" value="1"/>
</dbReference>
<evidence type="ECO:0000313" key="5">
    <source>
        <dbReference type="EMBL" id="KAB1639064.1"/>
    </source>
</evidence>
<dbReference type="GO" id="GO:0003677">
    <property type="term" value="F:DNA binding"/>
    <property type="evidence" value="ECO:0007669"/>
    <property type="project" value="UniProtKB-KW"/>
</dbReference>
<dbReference type="AlphaFoldDB" id="A0A7J5B4S9"/>
<dbReference type="PROSITE" id="PS50995">
    <property type="entry name" value="HTH_MARR_2"/>
    <property type="match status" value="1"/>
</dbReference>
<evidence type="ECO:0000256" key="3">
    <source>
        <dbReference type="ARBA" id="ARBA00023163"/>
    </source>
</evidence>
<dbReference type="SUPFAM" id="SSF46785">
    <property type="entry name" value="Winged helix' DNA-binding domain"/>
    <property type="match status" value="1"/>
</dbReference>
<feature type="domain" description="HTH marR-type" evidence="4">
    <location>
        <begin position="26"/>
        <end position="161"/>
    </location>
</feature>
<dbReference type="GO" id="GO:0006950">
    <property type="term" value="P:response to stress"/>
    <property type="evidence" value="ECO:0007669"/>
    <property type="project" value="TreeGrafter"/>
</dbReference>
<dbReference type="PRINTS" id="PR00598">
    <property type="entry name" value="HTHMARR"/>
</dbReference>
<comment type="caution">
    <text evidence="5">The sequence shown here is derived from an EMBL/GenBank/DDBJ whole genome shotgun (WGS) entry which is preliminary data.</text>
</comment>
<evidence type="ECO:0000313" key="6">
    <source>
        <dbReference type="Proteomes" id="UP000490386"/>
    </source>
</evidence>
<evidence type="ECO:0000256" key="1">
    <source>
        <dbReference type="ARBA" id="ARBA00023015"/>
    </source>
</evidence>
<dbReference type="RefSeq" id="WP_151422088.1">
    <property type="nucleotide sequence ID" value="NZ_CANKVH010000004.1"/>
</dbReference>
<name>A0A7J5B4S9_9MICO</name>
<keyword evidence="1" id="KW-0805">Transcription regulation</keyword>
<dbReference type="GO" id="GO:0003700">
    <property type="term" value="F:DNA-binding transcription factor activity"/>
    <property type="evidence" value="ECO:0007669"/>
    <property type="project" value="InterPro"/>
</dbReference>
<protein>
    <submittedName>
        <fullName evidence="5">MarR family transcriptional regulator</fullName>
    </submittedName>
</protein>
<organism evidence="5 6">
    <name type="scientific">Pseudoclavibacter terrae</name>
    <dbReference type="NCBI Taxonomy" id="1530195"/>
    <lineage>
        <taxon>Bacteria</taxon>
        <taxon>Bacillati</taxon>
        <taxon>Actinomycetota</taxon>
        <taxon>Actinomycetes</taxon>
        <taxon>Micrococcales</taxon>
        <taxon>Microbacteriaceae</taxon>
        <taxon>Pseudoclavibacter</taxon>
    </lineage>
</organism>